<evidence type="ECO:0000313" key="4">
    <source>
        <dbReference type="Proteomes" id="UP000256405"/>
    </source>
</evidence>
<evidence type="ECO:0000313" key="3">
    <source>
        <dbReference type="EMBL" id="REG92897.1"/>
    </source>
</evidence>
<dbReference type="Pfam" id="PF04397">
    <property type="entry name" value="LytTR"/>
    <property type="match status" value="1"/>
</dbReference>
<dbReference type="SMART" id="SM00850">
    <property type="entry name" value="LytTR"/>
    <property type="match status" value="1"/>
</dbReference>
<name>A0A3E0E3N4_9BACT</name>
<gene>
    <name evidence="3" type="ORF">C8N25_102301</name>
</gene>
<dbReference type="GO" id="GO:0003677">
    <property type="term" value="F:DNA binding"/>
    <property type="evidence" value="ECO:0007669"/>
    <property type="project" value="InterPro"/>
</dbReference>
<evidence type="ECO:0000256" key="1">
    <source>
        <dbReference type="SAM" id="Phobius"/>
    </source>
</evidence>
<dbReference type="EMBL" id="QUNF01000002">
    <property type="protein sequence ID" value="REG92897.1"/>
    <property type="molecule type" value="Genomic_DNA"/>
</dbReference>
<protein>
    <submittedName>
        <fullName evidence="3">LytTR family transcriptional regulator</fullName>
    </submittedName>
</protein>
<comment type="caution">
    <text evidence="3">The sequence shown here is derived from an EMBL/GenBank/DDBJ whole genome shotgun (WGS) entry which is preliminary data.</text>
</comment>
<sequence length="287" mass="33311">MLSSRLKKEIPQNYLLQKPWAAFVIITVFGFLFTLIYTPFDTAQVESQLFMGKLIIYGLMVGSAAFIATTWLVNPFICKKASFWTIGKELLSFAVILFAMGLTVYFVAFLLEPTAGRWNFHTFLDSFKYAVFICFLPYIFFSLVHAPFWFSTLPIQEEFFNRLPAEKPKDVPLLNISSKLKKESLEFYLSELLCISSEGNYVVFYLSQEGKLHKKIIRNSMNEIEEQLKMHACLLRVHRAFLVNLKKISQKRGNALGYRLRLNGLDLEVPVSRNKVREFEEKFAAFR</sequence>
<feature type="transmembrane region" description="Helical" evidence="1">
    <location>
        <begin position="20"/>
        <end position="40"/>
    </location>
</feature>
<feature type="transmembrane region" description="Helical" evidence="1">
    <location>
        <begin position="129"/>
        <end position="150"/>
    </location>
</feature>
<keyword evidence="1" id="KW-0472">Membrane</keyword>
<keyword evidence="1" id="KW-1133">Transmembrane helix</keyword>
<feature type="transmembrane region" description="Helical" evidence="1">
    <location>
        <begin position="55"/>
        <end position="78"/>
    </location>
</feature>
<dbReference type="InterPro" id="IPR007492">
    <property type="entry name" value="LytTR_DNA-bd_dom"/>
</dbReference>
<proteinExistence type="predicted"/>
<organism evidence="3 4">
    <name type="scientific">Algoriphagus antarcticus</name>
    <dbReference type="NCBI Taxonomy" id="238540"/>
    <lineage>
        <taxon>Bacteria</taxon>
        <taxon>Pseudomonadati</taxon>
        <taxon>Bacteroidota</taxon>
        <taxon>Cytophagia</taxon>
        <taxon>Cytophagales</taxon>
        <taxon>Cyclobacteriaceae</taxon>
        <taxon>Algoriphagus</taxon>
    </lineage>
</organism>
<dbReference type="Gene3D" id="2.40.50.1020">
    <property type="entry name" value="LytTr DNA-binding domain"/>
    <property type="match status" value="1"/>
</dbReference>
<dbReference type="OrthoDB" id="1118393at2"/>
<dbReference type="PROSITE" id="PS50930">
    <property type="entry name" value="HTH_LYTTR"/>
    <property type="match status" value="1"/>
</dbReference>
<accession>A0A3E0E3N4</accession>
<feature type="domain" description="HTH LytTR-type" evidence="2">
    <location>
        <begin position="213"/>
        <end position="285"/>
    </location>
</feature>
<feature type="transmembrane region" description="Helical" evidence="1">
    <location>
        <begin position="90"/>
        <end position="109"/>
    </location>
</feature>
<evidence type="ECO:0000259" key="2">
    <source>
        <dbReference type="PROSITE" id="PS50930"/>
    </source>
</evidence>
<keyword evidence="1" id="KW-0812">Transmembrane</keyword>
<reference evidence="3 4" key="1">
    <citation type="submission" date="2018-08" db="EMBL/GenBank/DDBJ databases">
        <title>Genomic Encyclopedia of Archaeal and Bacterial Type Strains, Phase II (KMG-II): from individual species to whole genera.</title>
        <authorList>
            <person name="Goeker M."/>
        </authorList>
    </citation>
    <scope>NUCLEOTIDE SEQUENCE [LARGE SCALE GENOMIC DNA]</scope>
    <source>
        <strain evidence="3 4">DSM 15986</strain>
    </source>
</reference>
<dbReference type="AlphaFoldDB" id="A0A3E0E3N4"/>
<dbReference type="Proteomes" id="UP000256405">
    <property type="component" value="Unassembled WGS sequence"/>
</dbReference>
<keyword evidence="4" id="KW-1185">Reference proteome</keyword>